<keyword evidence="3" id="KW-1185">Reference proteome</keyword>
<evidence type="ECO:0000313" key="2">
    <source>
        <dbReference type="EMBL" id="KAG2542330.1"/>
    </source>
</evidence>
<reference evidence="2" key="1">
    <citation type="submission" date="2020-05" db="EMBL/GenBank/DDBJ databases">
        <title>WGS assembly of Panicum virgatum.</title>
        <authorList>
            <person name="Lovell J.T."/>
            <person name="Jenkins J."/>
            <person name="Shu S."/>
            <person name="Juenger T.E."/>
            <person name="Schmutz J."/>
        </authorList>
    </citation>
    <scope>NUCLEOTIDE SEQUENCE</scope>
    <source>
        <strain evidence="2">AP13</strain>
    </source>
</reference>
<evidence type="ECO:0000313" key="3">
    <source>
        <dbReference type="Proteomes" id="UP000823388"/>
    </source>
</evidence>
<gene>
    <name evidence="2" type="ORF">PVAP13_9NG840380</name>
</gene>
<evidence type="ECO:0000256" key="1">
    <source>
        <dbReference type="SAM" id="MobiDB-lite"/>
    </source>
</evidence>
<accession>A0A8T0MYV2</accession>
<dbReference type="EMBL" id="CM029054">
    <property type="protein sequence ID" value="KAG2542330.1"/>
    <property type="molecule type" value="Genomic_DNA"/>
</dbReference>
<comment type="caution">
    <text evidence="2">The sequence shown here is derived from an EMBL/GenBank/DDBJ whole genome shotgun (WGS) entry which is preliminary data.</text>
</comment>
<dbReference type="AlphaFoldDB" id="A0A8T0MYV2"/>
<proteinExistence type="predicted"/>
<name>A0A8T0MYV2_PANVG</name>
<dbReference type="Proteomes" id="UP000823388">
    <property type="component" value="Chromosome 9N"/>
</dbReference>
<sequence length="135" mass="14862">MPRYWHAGALHGLRHCPNTFPGRQAALMTHQSDGWSLSLCSWRIGHRPGAATLSAPRSHKAARQSSPPRFSPRRSHGGRPLELEGPAPAPSYLHLRKGVPPAPTYHALPEGVPANVRCWRAPTADRVEPGILLYY</sequence>
<protein>
    <submittedName>
        <fullName evidence="2">Uncharacterized protein</fullName>
    </submittedName>
</protein>
<organism evidence="2 3">
    <name type="scientific">Panicum virgatum</name>
    <name type="common">Blackwell switchgrass</name>
    <dbReference type="NCBI Taxonomy" id="38727"/>
    <lineage>
        <taxon>Eukaryota</taxon>
        <taxon>Viridiplantae</taxon>
        <taxon>Streptophyta</taxon>
        <taxon>Embryophyta</taxon>
        <taxon>Tracheophyta</taxon>
        <taxon>Spermatophyta</taxon>
        <taxon>Magnoliopsida</taxon>
        <taxon>Liliopsida</taxon>
        <taxon>Poales</taxon>
        <taxon>Poaceae</taxon>
        <taxon>PACMAD clade</taxon>
        <taxon>Panicoideae</taxon>
        <taxon>Panicodae</taxon>
        <taxon>Paniceae</taxon>
        <taxon>Panicinae</taxon>
        <taxon>Panicum</taxon>
        <taxon>Panicum sect. Hiantes</taxon>
    </lineage>
</organism>
<feature type="region of interest" description="Disordered" evidence="1">
    <location>
        <begin position="51"/>
        <end position="95"/>
    </location>
</feature>